<reference evidence="8" key="1">
    <citation type="submission" date="2017-06" db="EMBL/GenBank/DDBJ databases">
        <authorList>
            <person name="Varghese N."/>
            <person name="Submissions S."/>
        </authorList>
    </citation>
    <scope>NUCLEOTIDE SEQUENCE [LARGE SCALE GENOMIC DNA]</scope>
    <source>
        <strain evidence="8">Ca-68</strain>
    </source>
</reference>
<evidence type="ECO:0000256" key="2">
    <source>
        <dbReference type="ARBA" id="ARBA00023015"/>
    </source>
</evidence>
<dbReference type="InterPro" id="IPR036271">
    <property type="entry name" value="Tet_transcr_reg_TetR-rel_C_sf"/>
</dbReference>
<dbReference type="OrthoDB" id="270177at2"/>
<evidence type="ECO:0000259" key="6">
    <source>
        <dbReference type="PROSITE" id="PS50977"/>
    </source>
</evidence>
<name>A0A239A120_9PROT</name>
<dbReference type="SUPFAM" id="SSF48498">
    <property type="entry name" value="Tetracyclin repressor-like, C-terminal domain"/>
    <property type="match status" value="1"/>
</dbReference>
<dbReference type="EMBL" id="FZOA01000006">
    <property type="protein sequence ID" value="SNR89347.1"/>
    <property type="molecule type" value="Genomic_DNA"/>
</dbReference>
<evidence type="ECO:0000256" key="3">
    <source>
        <dbReference type="ARBA" id="ARBA00023125"/>
    </source>
</evidence>
<keyword evidence="8" id="KW-1185">Reference proteome</keyword>
<dbReference type="GO" id="GO:0003677">
    <property type="term" value="F:DNA binding"/>
    <property type="evidence" value="ECO:0007669"/>
    <property type="project" value="UniProtKB-UniRule"/>
</dbReference>
<dbReference type="PROSITE" id="PS50977">
    <property type="entry name" value="HTH_TETR_2"/>
    <property type="match status" value="1"/>
</dbReference>
<keyword evidence="1" id="KW-0678">Repressor</keyword>
<dbReference type="Gene3D" id="1.10.10.60">
    <property type="entry name" value="Homeodomain-like"/>
    <property type="match status" value="1"/>
</dbReference>
<evidence type="ECO:0000256" key="4">
    <source>
        <dbReference type="ARBA" id="ARBA00023163"/>
    </source>
</evidence>
<dbReference type="InterPro" id="IPR011075">
    <property type="entry name" value="TetR_C"/>
</dbReference>
<organism evidence="7 8">
    <name type="scientific">Methylobacillus rhizosphaerae</name>
    <dbReference type="NCBI Taxonomy" id="551994"/>
    <lineage>
        <taxon>Bacteria</taxon>
        <taxon>Pseudomonadati</taxon>
        <taxon>Pseudomonadota</taxon>
        <taxon>Betaproteobacteria</taxon>
        <taxon>Nitrosomonadales</taxon>
        <taxon>Methylophilaceae</taxon>
        <taxon>Methylobacillus</taxon>
    </lineage>
</organism>
<evidence type="ECO:0000313" key="8">
    <source>
        <dbReference type="Proteomes" id="UP000198305"/>
    </source>
</evidence>
<dbReference type="Gene3D" id="1.10.357.10">
    <property type="entry name" value="Tetracycline Repressor, domain 2"/>
    <property type="match status" value="1"/>
</dbReference>
<dbReference type="Pfam" id="PF16925">
    <property type="entry name" value="TetR_C_13"/>
    <property type="match status" value="1"/>
</dbReference>
<dbReference type="PANTHER" id="PTHR47506">
    <property type="entry name" value="TRANSCRIPTIONAL REGULATORY PROTEIN"/>
    <property type="match status" value="1"/>
</dbReference>
<proteinExistence type="predicted"/>
<sequence length="203" mass="21991">MTNSEIKKSRGRPSKFDPETSLNIAMQLFWAHGYEGTSIAELTNAMGINKPSLYAAFGSKEELFEKALQQYISGPIAFISAALDEPTAYRVVEKLLVESAYFLTAPDTPHGCMVNTGSLSCGKETATIKETLAQCRQRFETALTARLQRAQAEGDLPAQADPATLAKYIATLHQGMSVQAASGTSREALLAMAKLVLDNWPPC</sequence>
<evidence type="ECO:0000256" key="5">
    <source>
        <dbReference type="PROSITE-ProRule" id="PRU00335"/>
    </source>
</evidence>
<accession>A0A239A120</accession>
<dbReference type="SUPFAM" id="SSF46689">
    <property type="entry name" value="Homeodomain-like"/>
    <property type="match status" value="1"/>
</dbReference>
<keyword evidence="4" id="KW-0804">Transcription</keyword>
<dbReference type="InterPro" id="IPR009057">
    <property type="entry name" value="Homeodomain-like_sf"/>
</dbReference>
<dbReference type="PROSITE" id="PS01081">
    <property type="entry name" value="HTH_TETR_1"/>
    <property type="match status" value="1"/>
</dbReference>
<dbReference type="AlphaFoldDB" id="A0A239A120"/>
<dbReference type="InterPro" id="IPR023772">
    <property type="entry name" value="DNA-bd_HTH_TetR-type_CS"/>
</dbReference>
<evidence type="ECO:0000313" key="7">
    <source>
        <dbReference type="EMBL" id="SNR89347.1"/>
    </source>
</evidence>
<gene>
    <name evidence="7" type="ORF">SAMN05192560_1625</name>
</gene>
<dbReference type="PRINTS" id="PR00455">
    <property type="entry name" value="HTHTETR"/>
</dbReference>
<evidence type="ECO:0000256" key="1">
    <source>
        <dbReference type="ARBA" id="ARBA00022491"/>
    </source>
</evidence>
<dbReference type="Pfam" id="PF00440">
    <property type="entry name" value="TetR_N"/>
    <property type="match status" value="1"/>
</dbReference>
<dbReference type="PANTHER" id="PTHR47506:SF1">
    <property type="entry name" value="HTH-TYPE TRANSCRIPTIONAL REGULATOR YJDC"/>
    <property type="match status" value="1"/>
</dbReference>
<dbReference type="Proteomes" id="UP000198305">
    <property type="component" value="Unassembled WGS sequence"/>
</dbReference>
<feature type="domain" description="HTH tetR-type" evidence="6">
    <location>
        <begin position="15"/>
        <end position="75"/>
    </location>
</feature>
<protein>
    <submittedName>
        <fullName evidence="7">Transcriptional regulator, TetR family</fullName>
    </submittedName>
</protein>
<keyword evidence="3 5" id="KW-0238">DNA-binding</keyword>
<keyword evidence="2" id="KW-0805">Transcription regulation</keyword>
<feature type="DNA-binding region" description="H-T-H motif" evidence="5">
    <location>
        <begin position="38"/>
        <end position="57"/>
    </location>
</feature>
<dbReference type="RefSeq" id="WP_089375721.1">
    <property type="nucleotide sequence ID" value="NZ_FZOA01000006.1"/>
</dbReference>
<dbReference type="InterPro" id="IPR001647">
    <property type="entry name" value="HTH_TetR"/>
</dbReference>